<proteinExistence type="inferred from homology"/>
<evidence type="ECO:0000256" key="4">
    <source>
        <dbReference type="ARBA" id="ARBA00012564"/>
    </source>
</evidence>
<evidence type="ECO:0000256" key="10">
    <source>
        <dbReference type="ARBA" id="ARBA00022833"/>
    </source>
</evidence>
<dbReference type="GO" id="GO:0005615">
    <property type="term" value="C:extracellular space"/>
    <property type="evidence" value="ECO:0007669"/>
    <property type="project" value="TreeGrafter"/>
</dbReference>
<feature type="domain" description="Peptidase M1 membrane alanine aminopeptidase" evidence="12">
    <location>
        <begin position="292"/>
        <end position="485"/>
    </location>
</feature>
<dbReference type="CDD" id="cd09603">
    <property type="entry name" value="M1_APN_like"/>
    <property type="match status" value="1"/>
</dbReference>
<evidence type="ECO:0000256" key="5">
    <source>
        <dbReference type="ARBA" id="ARBA00015611"/>
    </source>
</evidence>
<evidence type="ECO:0000256" key="9">
    <source>
        <dbReference type="ARBA" id="ARBA00022801"/>
    </source>
</evidence>
<keyword evidence="8" id="KW-0479">Metal-binding</keyword>
<comment type="similarity">
    <text evidence="3">Belongs to the peptidase M1 family.</text>
</comment>
<keyword evidence="6" id="KW-0031">Aminopeptidase</keyword>
<dbReference type="Gene3D" id="1.10.390.10">
    <property type="entry name" value="Neutral Protease Domain 2"/>
    <property type="match status" value="1"/>
</dbReference>
<keyword evidence="10" id="KW-0862">Zinc</keyword>
<keyword evidence="7" id="KW-0645">Protease</keyword>
<keyword evidence="9" id="KW-0378">Hydrolase</keyword>
<feature type="domain" description="Aminopeptidase N-like N-terminal" evidence="13">
    <location>
        <begin position="67"/>
        <end position="242"/>
    </location>
</feature>
<dbReference type="EC" id="3.4.11.2" evidence="4"/>
<dbReference type="GO" id="GO:0005737">
    <property type="term" value="C:cytoplasm"/>
    <property type="evidence" value="ECO:0007669"/>
    <property type="project" value="TreeGrafter"/>
</dbReference>
<dbReference type="GO" id="GO:0006508">
    <property type="term" value="P:proteolysis"/>
    <property type="evidence" value="ECO:0007669"/>
    <property type="project" value="UniProtKB-KW"/>
</dbReference>
<dbReference type="EMBL" id="WHPF01000005">
    <property type="protein sequence ID" value="NNV55430.1"/>
    <property type="molecule type" value="Genomic_DNA"/>
</dbReference>
<dbReference type="Gene3D" id="2.60.40.1730">
    <property type="entry name" value="tricorn interacting facor f3 domain"/>
    <property type="match status" value="1"/>
</dbReference>
<evidence type="ECO:0000313" key="14">
    <source>
        <dbReference type="EMBL" id="NNV55430.1"/>
    </source>
</evidence>
<evidence type="ECO:0000256" key="2">
    <source>
        <dbReference type="ARBA" id="ARBA00001947"/>
    </source>
</evidence>
<evidence type="ECO:0000256" key="11">
    <source>
        <dbReference type="ARBA" id="ARBA00023049"/>
    </source>
</evidence>
<dbReference type="InterPro" id="IPR001930">
    <property type="entry name" value="Peptidase_M1"/>
</dbReference>
<dbReference type="Pfam" id="PF17900">
    <property type="entry name" value="Peptidase_M1_N"/>
    <property type="match status" value="1"/>
</dbReference>
<dbReference type="InterPro" id="IPR027268">
    <property type="entry name" value="Peptidase_M4/M1_CTD_sf"/>
</dbReference>
<dbReference type="InterPro" id="IPR014782">
    <property type="entry name" value="Peptidase_M1_dom"/>
</dbReference>
<evidence type="ECO:0000256" key="8">
    <source>
        <dbReference type="ARBA" id="ARBA00022723"/>
    </source>
</evidence>
<dbReference type="Proteomes" id="UP000598971">
    <property type="component" value="Unassembled WGS sequence"/>
</dbReference>
<evidence type="ECO:0000256" key="1">
    <source>
        <dbReference type="ARBA" id="ARBA00000098"/>
    </source>
</evidence>
<evidence type="ECO:0000259" key="13">
    <source>
        <dbReference type="Pfam" id="PF17900"/>
    </source>
</evidence>
<dbReference type="PRINTS" id="PR00756">
    <property type="entry name" value="ALADIPTASE"/>
</dbReference>
<dbReference type="GO" id="GO:0016020">
    <property type="term" value="C:membrane"/>
    <property type="evidence" value="ECO:0007669"/>
    <property type="project" value="TreeGrafter"/>
</dbReference>
<evidence type="ECO:0000256" key="3">
    <source>
        <dbReference type="ARBA" id="ARBA00010136"/>
    </source>
</evidence>
<dbReference type="Pfam" id="PF01433">
    <property type="entry name" value="Peptidase_M1"/>
    <property type="match status" value="1"/>
</dbReference>
<name>A0A8J8JTQ0_9BACT</name>
<protein>
    <recommendedName>
        <fullName evidence="5">Aminopeptidase N</fullName>
        <ecNumber evidence="4">3.4.11.2</ecNumber>
    </recommendedName>
</protein>
<keyword evidence="11" id="KW-0482">Metalloprotease</keyword>
<evidence type="ECO:0000256" key="7">
    <source>
        <dbReference type="ARBA" id="ARBA00022670"/>
    </source>
</evidence>
<dbReference type="SUPFAM" id="SSF63737">
    <property type="entry name" value="Leukotriene A4 hydrolase N-terminal domain"/>
    <property type="match status" value="1"/>
</dbReference>
<dbReference type="InterPro" id="IPR045357">
    <property type="entry name" value="Aminopeptidase_N-like_N"/>
</dbReference>
<dbReference type="InterPro" id="IPR050344">
    <property type="entry name" value="Peptidase_M1_aminopeptidases"/>
</dbReference>
<evidence type="ECO:0000256" key="6">
    <source>
        <dbReference type="ARBA" id="ARBA00022438"/>
    </source>
</evidence>
<comment type="caution">
    <text evidence="14">The sequence shown here is derived from an EMBL/GenBank/DDBJ whole genome shotgun (WGS) entry which is preliminary data.</text>
</comment>
<dbReference type="SUPFAM" id="SSF55486">
    <property type="entry name" value="Metalloproteases ('zincins'), catalytic domain"/>
    <property type="match status" value="1"/>
</dbReference>
<keyword evidence="15" id="KW-1185">Reference proteome</keyword>
<evidence type="ECO:0000313" key="15">
    <source>
        <dbReference type="Proteomes" id="UP000598971"/>
    </source>
</evidence>
<dbReference type="PANTHER" id="PTHR11533">
    <property type="entry name" value="PROTEASE M1 ZINC METALLOPROTEASE"/>
    <property type="match status" value="1"/>
</dbReference>
<comment type="cofactor">
    <cofactor evidence="2">
        <name>Zn(2+)</name>
        <dbReference type="ChEBI" id="CHEBI:29105"/>
    </cofactor>
</comment>
<gene>
    <name evidence="14" type="ORF">GD597_08170</name>
</gene>
<dbReference type="GO" id="GO:0008270">
    <property type="term" value="F:zinc ion binding"/>
    <property type="evidence" value="ECO:0007669"/>
    <property type="project" value="InterPro"/>
</dbReference>
<dbReference type="GO" id="GO:0042277">
    <property type="term" value="F:peptide binding"/>
    <property type="evidence" value="ECO:0007669"/>
    <property type="project" value="TreeGrafter"/>
</dbReference>
<dbReference type="GO" id="GO:0070006">
    <property type="term" value="F:metalloaminopeptidase activity"/>
    <property type="evidence" value="ECO:0007669"/>
    <property type="project" value="TreeGrafter"/>
</dbReference>
<organism evidence="14 15">
    <name type="scientific">Limnovirga soli</name>
    <dbReference type="NCBI Taxonomy" id="2656915"/>
    <lineage>
        <taxon>Bacteria</taxon>
        <taxon>Pseudomonadati</taxon>
        <taxon>Bacteroidota</taxon>
        <taxon>Chitinophagia</taxon>
        <taxon>Chitinophagales</taxon>
        <taxon>Chitinophagaceae</taxon>
        <taxon>Limnovirga</taxon>
    </lineage>
</organism>
<comment type="catalytic activity">
    <reaction evidence="1">
        <text>Release of an N-terminal amino acid, Xaa-|-Yaa- from a peptide, amide or arylamide. Xaa is preferably Ala, but may be most amino acids including Pro (slow action). When a terminal hydrophobic residue is followed by a prolyl residue, the two may be released as an intact Xaa-Pro dipeptide.</text>
        <dbReference type="EC" id="3.4.11.2"/>
    </reaction>
</comment>
<dbReference type="PANTHER" id="PTHR11533:SF174">
    <property type="entry name" value="PUROMYCIN-SENSITIVE AMINOPEPTIDASE-RELATED"/>
    <property type="match status" value="1"/>
</dbReference>
<dbReference type="GO" id="GO:0043171">
    <property type="term" value="P:peptide catabolic process"/>
    <property type="evidence" value="ECO:0007669"/>
    <property type="project" value="TreeGrafter"/>
</dbReference>
<sequence>MPDQMKIKFRSNNHSLYLLQLFVSIAFSFQCFVAHSQDKSNINNRDLSYLTSGGKLLPLQAIIDIRHYTIALEVDIQKQSINGSVEVSLNLSKKTDTILLNLAHLYTVTKITINKKLASFEQHDDKIFITSAAGFDIGNHKVNIEYNGIPPVAINPPWDGGFTWTKDSNGNDWVSLNIQAEGGEMYFPCKDHPGDEPNEGADLKITVPSNLVVAGPGLLMSVTTKKNKSTYFWKTNYTISNYCIVFNIGKYKVAKDVYTTIEGNKVPIEYYVLEVDTAHAKKVIETKIRDTKILEKYFGEYPWVKEKIGIAEVPNSGMEHQTMITFDNKFIYKQVGGSEYSANLFHEYAHEWWANKVTNKDWAHMWIQEGIATYAEALAILELGGESAYNEIIDGHRRGVKNRKAIVLGDEVTEEEVYSGGDIYGKGSFFMHSLRYVIGDDIFFPTLKKLATDPKYTYDNFVTTDDVEKLFSNASGKNLKPFFDFYLRTTDVMEVNIKELGFHKYQIKINNFFMPLPFNITANDQTSRVIIPLEGITVNSVLPPQVDAKGFYLKKVTLQ</sequence>
<accession>A0A8J8JTQ0</accession>
<reference evidence="14" key="1">
    <citation type="submission" date="2019-10" db="EMBL/GenBank/DDBJ databases">
        <title>Draft genome sequence of Panacibacter sp. KCS-6.</title>
        <authorList>
            <person name="Yim K.J."/>
        </authorList>
    </citation>
    <scope>NUCLEOTIDE SEQUENCE</scope>
    <source>
        <strain evidence="14">KCS-6</strain>
    </source>
</reference>
<dbReference type="AlphaFoldDB" id="A0A8J8JTQ0"/>
<evidence type="ECO:0000259" key="12">
    <source>
        <dbReference type="Pfam" id="PF01433"/>
    </source>
</evidence>
<dbReference type="InterPro" id="IPR042097">
    <property type="entry name" value="Aminopeptidase_N-like_N_sf"/>
</dbReference>
<dbReference type="GO" id="GO:0016285">
    <property type="term" value="F:alanyl aminopeptidase activity"/>
    <property type="evidence" value="ECO:0007669"/>
    <property type="project" value="UniProtKB-EC"/>
</dbReference>